<feature type="non-terminal residue" evidence="1">
    <location>
        <position position="357"/>
    </location>
</feature>
<sequence length="357" mass="37771">MKEKLILLGLIMLLLVLPMAFATDFTTNMKACWNWDGDATDDHLGNFDGTVTGATNTEPYGGGLGGGAYEFTGDPDGIAIGGVSTDFNMVGDTTTLFCYNSTQNTFGVVFGSDGLGLRGGAMRVSDTGFIRFADEKDGDPLITSTTALNNGDINCIVLTYEGTSAKLYINGILNGSDTGTLNNPSVQTYFGRRASGLYFIGWIGISAYWEGRVLNAGEITELETALRSGNICPTFVVTDTTPPIVNATLNKSITSIVFGDVINITANITDETGLDFCQVVINQTGINEIFNTSLSGTSAQCSNKSEVTVAAGNVINYTIRANDTSGNWRTNDIIITVADSTAPGITILSPINDTTYT</sequence>
<accession>A0A0F8X973</accession>
<organism evidence="1">
    <name type="scientific">marine sediment metagenome</name>
    <dbReference type="NCBI Taxonomy" id="412755"/>
    <lineage>
        <taxon>unclassified sequences</taxon>
        <taxon>metagenomes</taxon>
        <taxon>ecological metagenomes</taxon>
    </lineage>
</organism>
<dbReference type="SUPFAM" id="SSF49899">
    <property type="entry name" value="Concanavalin A-like lectins/glucanases"/>
    <property type="match status" value="1"/>
</dbReference>
<protein>
    <recommendedName>
        <fullName evidence="2">LamG-like jellyroll fold domain-containing protein</fullName>
    </recommendedName>
</protein>
<dbReference type="AlphaFoldDB" id="A0A0F8X973"/>
<dbReference type="Pfam" id="PF13385">
    <property type="entry name" value="Laminin_G_3"/>
    <property type="match status" value="1"/>
</dbReference>
<proteinExistence type="predicted"/>
<reference evidence="1" key="1">
    <citation type="journal article" date="2015" name="Nature">
        <title>Complex archaea that bridge the gap between prokaryotes and eukaryotes.</title>
        <authorList>
            <person name="Spang A."/>
            <person name="Saw J.H."/>
            <person name="Jorgensen S.L."/>
            <person name="Zaremba-Niedzwiedzka K."/>
            <person name="Martijn J."/>
            <person name="Lind A.E."/>
            <person name="van Eijk R."/>
            <person name="Schleper C."/>
            <person name="Guy L."/>
            <person name="Ettema T.J."/>
        </authorList>
    </citation>
    <scope>NUCLEOTIDE SEQUENCE</scope>
</reference>
<dbReference type="Gene3D" id="2.60.120.200">
    <property type="match status" value="1"/>
</dbReference>
<name>A0A0F8X973_9ZZZZ</name>
<evidence type="ECO:0008006" key="2">
    <source>
        <dbReference type="Google" id="ProtNLM"/>
    </source>
</evidence>
<dbReference type="EMBL" id="LAZR01060428">
    <property type="protein sequence ID" value="KKK65687.1"/>
    <property type="molecule type" value="Genomic_DNA"/>
</dbReference>
<dbReference type="InterPro" id="IPR013320">
    <property type="entry name" value="ConA-like_dom_sf"/>
</dbReference>
<evidence type="ECO:0000313" key="1">
    <source>
        <dbReference type="EMBL" id="KKK65687.1"/>
    </source>
</evidence>
<comment type="caution">
    <text evidence="1">The sequence shown here is derived from an EMBL/GenBank/DDBJ whole genome shotgun (WGS) entry which is preliminary data.</text>
</comment>
<gene>
    <name evidence="1" type="ORF">LCGC14_2971640</name>
</gene>